<reference evidence="1" key="1">
    <citation type="journal article" date="2015" name="Nature">
        <title>Complex archaea that bridge the gap between prokaryotes and eukaryotes.</title>
        <authorList>
            <person name="Spang A."/>
            <person name="Saw J.H."/>
            <person name="Jorgensen S.L."/>
            <person name="Zaremba-Niedzwiedzka K."/>
            <person name="Martijn J."/>
            <person name="Lind A.E."/>
            <person name="van Eijk R."/>
            <person name="Schleper C."/>
            <person name="Guy L."/>
            <person name="Ettema T.J."/>
        </authorList>
    </citation>
    <scope>NUCLEOTIDE SEQUENCE</scope>
</reference>
<evidence type="ECO:0000313" key="1">
    <source>
        <dbReference type="EMBL" id="KKK89961.1"/>
    </source>
</evidence>
<proteinExistence type="predicted"/>
<protein>
    <submittedName>
        <fullName evidence="1">Uncharacterized protein</fullName>
    </submittedName>
</protein>
<sequence length="23" mass="2467">MVISVSGGCGIGVERFSEKYFSN</sequence>
<comment type="caution">
    <text evidence="1">The sequence shown here is derived from an EMBL/GenBank/DDBJ whole genome shotgun (WGS) entry which is preliminary data.</text>
</comment>
<gene>
    <name evidence="1" type="ORF">LCGC14_2727840</name>
</gene>
<feature type="non-terminal residue" evidence="1">
    <location>
        <position position="23"/>
    </location>
</feature>
<name>A0A0F9BZX5_9ZZZZ</name>
<dbReference type="EMBL" id="LAZR01049304">
    <property type="protein sequence ID" value="KKK89961.1"/>
    <property type="molecule type" value="Genomic_DNA"/>
</dbReference>
<dbReference type="AlphaFoldDB" id="A0A0F9BZX5"/>
<accession>A0A0F9BZX5</accession>
<organism evidence="1">
    <name type="scientific">marine sediment metagenome</name>
    <dbReference type="NCBI Taxonomy" id="412755"/>
    <lineage>
        <taxon>unclassified sequences</taxon>
        <taxon>metagenomes</taxon>
        <taxon>ecological metagenomes</taxon>
    </lineage>
</organism>